<name>A0A2J7ZW41_9CHLO</name>
<dbReference type="CDD" id="cd00158">
    <property type="entry name" value="RHOD"/>
    <property type="match status" value="1"/>
</dbReference>
<gene>
    <name evidence="1" type="ORF">TSOC_009346</name>
</gene>
<comment type="caution">
    <text evidence="1">The sequence shown here is derived from an EMBL/GenBank/DDBJ whole genome shotgun (WGS) entry which is preliminary data.</text>
</comment>
<evidence type="ECO:0008006" key="3">
    <source>
        <dbReference type="Google" id="ProtNLM"/>
    </source>
</evidence>
<sequence>MLQSRCAPATRPFTSRPCAARSRRCVAPRAALTGSSVDVEEGKRLLDQEGFKFLDLRPRAAYEREHITKPPRACINVPYESGFAARLSAVCPGKATKLLVCSMLPSWALTIGGPMT</sequence>
<proteinExistence type="predicted"/>
<dbReference type="Proteomes" id="UP000236333">
    <property type="component" value="Unassembled WGS sequence"/>
</dbReference>
<organism evidence="1 2">
    <name type="scientific">Tetrabaena socialis</name>
    <dbReference type="NCBI Taxonomy" id="47790"/>
    <lineage>
        <taxon>Eukaryota</taxon>
        <taxon>Viridiplantae</taxon>
        <taxon>Chlorophyta</taxon>
        <taxon>core chlorophytes</taxon>
        <taxon>Chlorophyceae</taxon>
        <taxon>CS clade</taxon>
        <taxon>Chlamydomonadales</taxon>
        <taxon>Tetrabaenaceae</taxon>
        <taxon>Tetrabaena</taxon>
    </lineage>
</organism>
<evidence type="ECO:0000313" key="2">
    <source>
        <dbReference type="Proteomes" id="UP000236333"/>
    </source>
</evidence>
<protein>
    <recommendedName>
        <fullName evidence="3">Rhodanese domain-containing protein</fullName>
    </recommendedName>
</protein>
<accession>A0A2J7ZW41</accession>
<keyword evidence="2" id="KW-1185">Reference proteome</keyword>
<dbReference type="EMBL" id="PGGS01000385">
    <property type="protein sequence ID" value="PNH04480.1"/>
    <property type="molecule type" value="Genomic_DNA"/>
</dbReference>
<dbReference type="AlphaFoldDB" id="A0A2J7ZW41"/>
<dbReference type="OrthoDB" id="566238at2759"/>
<evidence type="ECO:0000313" key="1">
    <source>
        <dbReference type="EMBL" id="PNH04480.1"/>
    </source>
</evidence>
<dbReference type="InterPro" id="IPR036873">
    <property type="entry name" value="Rhodanese-like_dom_sf"/>
</dbReference>
<dbReference type="SUPFAM" id="SSF52821">
    <property type="entry name" value="Rhodanese/Cell cycle control phosphatase"/>
    <property type="match status" value="1"/>
</dbReference>
<reference evidence="1 2" key="1">
    <citation type="journal article" date="2017" name="Mol. Biol. Evol.">
        <title>The 4-celled Tetrabaena socialis nuclear genome reveals the essential components for genetic control of cell number at the origin of multicellularity in the volvocine lineage.</title>
        <authorList>
            <person name="Featherston J."/>
            <person name="Arakaki Y."/>
            <person name="Hanschen E.R."/>
            <person name="Ferris P.J."/>
            <person name="Michod R.E."/>
            <person name="Olson B.J.S.C."/>
            <person name="Nozaki H."/>
            <person name="Durand P.M."/>
        </authorList>
    </citation>
    <scope>NUCLEOTIDE SEQUENCE [LARGE SCALE GENOMIC DNA]</scope>
    <source>
        <strain evidence="1 2">NIES-571</strain>
    </source>
</reference>